<proteinExistence type="predicted"/>
<feature type="compositionally biased region" description="Basic and acidic residues" evidence="1">
    <location>
        <begin position="243"/>
        <end position="258"/>
    </location>
</feature>
<feature type="region of interest" description="Disordered" evidence="1">
    <location>
        <begin position="229"/>
        <end position="307"/>
    </location>
</feature>
<reference evidence="3 4" key="1">
    <citation type="submission" date="2014-11" db="EMBL/GenBank/DDBJ databases">
        <authorList>
            <person name="Zhu J."/>
            <person name="Qi W."/>
            <person name="Song R."/>
        </authorList>
    </citation>
    <scope>NUCLEOTIDE SEQUENCE [LARGE SCALE GENOMIC DNA]</scope>
</reference>
<evidence type="ECO:0000256" key="1">
    <source>
        <dbReference type="SAM" id="MobiDB-lite"/>
    </source>
</evidence>
<dbReference type="Proteomes" id="UP000041254">
    <property type="component" value="Unassembled WGS sequence"/>
</dbReference>
<keyword evidence="4" id="KW-1185">Reference proteome</keyword>
<dbReference type="EMBL" id="CDMY01000292">
    <property type="protein sequence ID" value="CEL99925.1"/>
    <property type="molecule type" value="Genomic_DNA"/>
</dbReference>
<feature type="region of interest" description="Disordered" evidence="1">
    <location>
        <begin position="122"/>
        <end position="144"/>
    </location>
</feature>
<evidence type="ECO:0000313" key="4">
    <source>
        <dbReference type="Proteomes" id="UP000041254"/>
    </source>
</evidence>
<dbReference type="AlphaFoldDB" id="A0A0G4EPZ2"/>
<accession>A0A0G4EPZ2</accession>
<evidence type="ECO:0000313" key="3">
    <source>
        <dbReference type="EMBL" id="CEL99925.1"/>
    </source>
</evidence>
<name>A0A0G4EPZ2_VITBC</name>
<organism evidence="3 4">
    <name type="scientific">Vitrella brassicaformis (strain CCMP3155)</name>
    <dbReference type="NCBI Taxonomy" id="1169540"/>
    <lineage>
        <taxon>Eukaryota</taxon>
        <taxon>Sar</taxon>
        <taxon>Alveolata</taxon>
        <taxon>Colpodellida</taxon>
        <taxon>Vitrellaceae</taxon>
        <taxon>Vitrella</taxon>
    </lineage>
</organism>
<feature type="region of interest" description="Disordered" evidence="1">
    <location>
        <begin position="365"/>
        <end position="414"/>
    </location>
</feature>
<dbReference type="VEuPathDB" id="CryptoDB:Vbra_12702"/>
<gene>
    <name evidence="3" type="ORF">Vbra_12702</name>
</gene>
<feature type="transmembrane region" description="Helical" evidence="2">
    <location>
        <begin position="27"/>
        <end position="45"/>
    </location>
</feature>
<feature type="transmembrane region" description="Helical" evidence="2">
    <location>
        <begin position="57"/>
        <end position="79"/>
    </location>
</feature>
<protein>
    <submittedName>
        <fullName evidence="3">Uncharacterized protein</fullName>
    </submittedName>
</protein>
<dbReference type="InParanoid" id="A0A0G4EPZ2"/>
<feature type="compositionally biased region" description="Low complexity" evidence="1">
    <location>
        <begin position="400"/>
        <end position="414"/>
    </location>
</feature>
<keyword evidence="2" id="KW-0472">Membrane</keyword>
<sequence>MPSGSLLVDALQFGEEYTASDGNYLELMYNVLLLILLMVGSYWAERRSGSLPFFQRLVWTTTLIGIVGTVAAVGYSVLWTCKRGPLRQARANFVQRVVDDMHITSHAIVSFLQGGHRQPLPSLPSFREHGDGTALDRSMAPSSRVDEPLPREVYLKAAVNRLHRVDLKAINDAHQVIAVEILPFIELLDSQSRRPGMPGDSRHARRRTRRIFLAEFDHVYDHLLKTAGHLNRPADTSGNLARDLPRRRSRSFSERAADDGQDDDSNNAESDVPAPSRPDEGMAPPCEPPAAASLPWTTGDTKLDPTRLRRGSFASCSTISDFYQLEAAKKDGRPPQHRKADIRREDTHGFVRDTMWLERKCSPLLWPAEPSQTHPARSDRVRASSARPQQQLEGDDAIEGISVSSGGSHDSLSC</sequence>
<feature type="region of interest" description="Disordered" evidence="1">
    <location>
        <begin position="327"/>
        <end position="346"/>
    </location>
</feature>
<keyword evidence="2" id="KW-0812">Transmembrane</keyword>
<keyword evidence="2" id="KW-1133">Transmembrane helix</keyword>
<evidence type="ECO:0000256" key="2">
    <source>
        <dbReference type="SAM" id="Phobius"/>
    </source>
</evidence>